<dbReference type="InterPro" id="IPR036409">
    <property type="entry name" value="Aldolase_II/adducin_N_sf"/>
</dbReference>
<keyword evidence="5" id="KW-0479">Metal-binding</keyword>
<protein>
    <recommendedName>
        <fullName evidence="4">L-ribulose-5-phosphate 4-epimerase</fullName>
        <ecNumber evidence="4">5.1.3.4</ecNumber>
    </recommendedName>
</protein>
<sequence>MKFILAKRRSPLLKSSLFQPKVLSPMTLSELKAQVCAANRALEPSGLVRLTWGNVSGIDRASGLWAIKPSGVDYGALTPEEIVVMDLEGNIIEGKLRPSSDTKTHLHLYREFPEIGGVTHTHSLHATVFSQAGRELPCYGTTHADHFYGTVPLVRALTPDEVASDYEHYTGVAIVERLRELNLSPMEMPAVLQLHHAPFTFGKNAMDSLNNSIALEMCAHMALQSLAINPALAPIPSHILDKHHLRKHGPGAYYGQK</sequence>
<evidence type="ECO:0000259" key="7">
    <source>
        <dbReference type="SMART" id="SM01007"/>
    </source>
</evidence>
<dbReference type="PANTHER" id="PTHR22789">
    <property type="entry name" value="FUCULOSE PHOSPHATE ALDOLASE"/>
    <property type="match status" value="1"/>
</dbReference>
<keyword evidence="6" id="KW-0862">Zinc</keyword>
<comment type="caution">
    <text evidence="8">The sequence shown here is derived from an EMBL/GenBank/DDBJ whole genome shotgun (WGS) entry which is preliminary data.</text>
</comment>
<dbReference type="Pfam" id="PF00596">
    <property type="entry name" value="Aldolase_II"/>
    <property type="match status" value="1"/>
</dbReference>
<gene>
    <name evidence="8" type="primary">araD_1</name>
    <name evidence="8" type="ORF">GCM10023213_40400</name>
</gene>
<evidence type="ECO:0000256" key="3">
    <source>
        <dbReference type="ARBA" id="ARBA00010037"/>
    </source>
</evidence>
<dbReference type="PANTHER" id="PTHR22789:SF8">
    <property type="entry name" value="L-RIBULOSE-5-PHOSPHATE 4-EPIMERASE SGBE"/>
    <property type="match status" value="1"/>
</dbReference>
<evidence type="ECO:0000256" key="4">
    <source>
        <dbReference type="ARBA" id="ARBA00013186"/>
    </source>
</evidence>
<comment type="cofactor">
    <cofactor evidence="2">
        <name>Zn(2+)</name>
        <dbReference type="ChEBI" id="CHEBI:29105"/>
    </cofactor>
</comment>
<evidence type="ECO:0000256" key="5">
    <source>
        <dbReference type="ARBA" id="ARBA00022723"/>
    </source>
</evidence>
<comment type="similarity">
    <text evidence="3">Belongs to the aldolase class II family. AraD/FucA subfamily.</text>
</comment>
<dbReference type="Proteomes" id="UP001499852">
    <property type="component" value="Unassembled WGS sequence"/>
</dbReference>
<reference evidence="9" key="1">
    <citation type="journal article" date="2019" name="Int. J. Syst. Evol. Microbiol.">
        <title>The Global Catalogue of Microorganisms (GCM) 10K type strain sequencing project: providing services to taxonomists for standard genome sequencing and annotation.</title>
        <authorList>
            <consortium name="The Broad Institute Genomics Platform"/>
            <consortium name="The Broad Institute Genome Sequencing Center for Infectious Disease"/>
            <person name="Wu L."/>
            <person name="Ma J."/>
        </authorList>
    </citation>
    <scope>NUCLEOTIDE SEQUENCE [LARGE SCALE GENOMIC DNA]</scope>
    <source>
        <strain evidence="9">JCM 18053</strain>
    </source>
</reference>
<dbReference type="NCBIfam" id="NF006047">
    <property type="entry name" value="PRK08193.1"/>
    <property type="match status" value="1"/>
</dbReference>
<feature type="domain" description="Class II aldolase/adducin N-terminal" evidence="7">
    <location>
        <begin position="33"/>
        <end position="223"/>
    </location>
</feature>
<dbReference type="InterPro" id="IPR001303">
    <property type="entry name" value="Aldolase_II/adducin_N"/>
</dbReference>
<accession>A0ABP9PHQ9</accession>
<evidence type="ECO:0000256" key="6">
    <source>
        <dbReference type="ARBA" id="ARBA00022833"/>
    </source>
</evidence>
<dbReference type="SMART" id="SM01007">
    <property type="entry name" value="Aldolase_II"/>
    <property type="match status" value="1"/>
</dbReference>
<dbReference type="SUPFAM" id="SSF53639">
    <property type="entry name" value="AraD/HMP-PK domain-like"/>
    <property type="match status" value="1"/>
</dbReference>
<name>A0ABP9PHQ9_9BACT</name>
<organism evidence="8 9">
    <name type="scientific">Prosthecobacter algae</name>
    <dbReference type="NCBI Taxonomy" id="1144682"/>
    <lineage>
        <taxon>Bacteria</taxon>
        <taxon>Pseudomonadati</taxon>
        <taxon>Verrucomicrobiota</taxon>
        <taxon>Verrucomicrobiia</taxon>
        <taxon>Verrucomicrobiales</taxon>
        <taxon>Verrucomicrobiaceae</taxon>
        <taxon>Prosthecobacter</taxon>
    </lineage>
</organism>
<comment type="catalytic activity">
    <reaction evidence="1">
        <text>L-ribulose 5-phosphate = D-xylulose 5-phosphate</text>
        <dbReference type="Rhea" id="RHEA:22368"/>
        <dbReference type="ChEBI" id="CHEBI:57737"/>
        <dbReference type="ChEBI" id="CHEBI:58226"/>
        <dbReference type="EC" id="5.1.3.4"/>
    </reaction>
</comment>
<evidence type="ECO:0000313" key="8">
    <source>
        <dbReference type="EMBL" id="GAA5146768.1"/>
    </source>
</evidence>
<keyword evidence="9" id="KW-1185">Reference proteome</keyword>
<dbReference type="Gene3D" id="3.40.225.10">
    <property type="entry name" value="Class II aldolase/adducin N-terminal domain"/>
    <property type="match status" value="1"/>
</dbReference>
<dbReference type="InterPro" id="IPR050197">
    <property type="entry name" value="Aldolase_class_II_sugar_metab"/>
</dbReference>
<proteinExistence type="inferred from homology"/>
<evidence type="ECO:0000256" key="2">
    <source>
        <dbReference type="ARBA" id="ARBA00001947"/>
    </source>
</evidence>
<evidence type="ECO:0000256" key="1">
    <source>
        <dbReference type="ARBA" id="ARBA00001726"/>
    </source>
</evidence>
<dbReference type="EC" id="5.1.3.4" evidence="4"/>
<evidence type="ECO:0000313" key="9">
    <source>
        <dbReference type="Proteomes" id="UP001499852"/>
    </source>
</evidence>
<dbReference type="EMBL" id="BAABIA010000009">
    <property type="protein sequence ID" value="GAA5146768.1"/>
    <property type="molecule type" value="Genomic_DNA"/>
</dbReference>